<gene>
    <name evidence="1" type="ORF">FJR48_11235</name>
</gene>
<evidence type="ECO:0000313" key="2">
    <source>
        <dbReference type="Proteomes" id="UP000326944"/>
    </source>
</evidence>
<organism evidence="1 2">
    <name type="scientific">Sulfurimonas lithotrophica</name>
    <dbReference type="NCBI Taxonomy" id="2590022"/>
    <lineage>
        <taxon>Bacteria</taxon>
        <taxon>Pseudomonadati</taxon>
        <taxon>Campylobacterota</taxon>
        <taxon>Epsilonproteobacteria</taxon>
        <taxon>Campylobacterales</taxon>
        <taxon>Sulfurimonadaceae</taxon>
        <taxon>Sulfurimonas</taxon>
    </lineage>
</organism>
<dbReference type="Proteomes" id="UP000326944">
    <property type="component" value="Chromosome"/>
</dbReference>
<sequence>MKKLIIIASVVLVALASLPLIGNKIVESELSTKLKTLNSYGVQTKKEITHFKYLDTKKHYEFVVSDADKFIEYLSKFSNAQIAPYINKFLDGTTLGVDLKYSNIPISKAISVDIRPISLSKKAMDEIKNDDADFALYLEKFLKNGGLEYHIDYNVVNQEFNGHIKDIEESYTFASGQKLDARLQGSVFSGKGLLVAPEQIDSKTKSIYLDITNKTNHIKVDFQNINLLSSFESRTTYQTNMKMDSFSFDIDDDKTGKSKLNIQNPVLNFASDTKGIKAEFISKSSFEKLYLKTKQQELEISSFNYDVDLKDIDKDSFEELSKLLSLVKQDIDAKTSLKIQKLTQQLISRGFDLKVQDFSVKNMKINKTKDLEGITLKANIKLPQMALNSNTIRPMELLDKIDLDIFLQISKPMFVAITQSAPIIALSQGYAKEQGNDLVYNIKMKNSKISVNDKRVR</sequence>
<keyword evidence="2" id="KW-1185">Reference proteome</keyword>
<dbReference type="KEGG" id="sulg:FJR48_11235"/>
<evidence type="ECO:0000313" key="1">
    <source>
        <dbReference type="EMBL" id="QFR50271.1"/>
    </source>
</evidence>
<dbReference type="OrthoDB" id="5333163at2"/>
<dbReference type="AlphaFoldDB" id="A0A5P8P3T3"/>
<dbReference type="RefSeq" id="WP_152308219.1">
    <property type="nucleotide sequence ID" value="NZ_CP043617.1"/>
</dbReference>
<protein>
    <submittedName>
        <fullName evidence="1">DUF945 domain-containing protein</fullName>
    </submittedName>
</protein>
<dbReference type="EMBL" id="CP043617">
    <property type="protein sequence ID" value="QFR50271.1"/>
    <property type="molecule type" value="Genomic_DNA"/>
</dbReference>
<proteinExistence type="predicted"/>
<accession>A0A5P8P3T3</accession>
<reference evidence="1 2" key="1">
    <citation type="submission" date="2019-09" db="EMBL/GenBank/DDBJ databases">
        <title>Sulfurimonas gotlandica sp. nov., a chemoautotrophic and psychrotolerant epsilonproteobacterium isolated from a pelagic redoxcline, and an emended description of the genus Sulfurimonas.</title>
        <authorList>
            <person name="Wang S."/>
            <person name="Jiang L."/>
            <person name="Shao S."/>
        </authorList>
    </citation>
    <scope>NUCLEOTIDE SEQUENCE [LARGE SCALE GENOMIC DNA]</scope>
    <source>
        <strain evidence="1 2">GYSZ_1</strain>
    </source>
</reference>
<name>A0A5P8P3T3_9BACT</name>